<evidence type="ECO:0000256" key="1">
    <source>
        <dbReference type="ARBA" id="ARBA00005336"/>
    </source>
</evidence>
<dbReference type="Pfam" id="PF00933">
    <property type="entry name" value="Glyco_hydro_3"/>
    <property type="match status" value="1"/>
</dbReference>
<proteinExistence type="inferred from homology"/>
<accession>C7PZM3</accession>
<dbReference type="SUPFAM" id="SSF51445">
    <property type="entry name" value="(Trans)glycosidases"/>
    <property type="match status" value="1"/>
</dbReference>
<dbReference type="GO" id="GO:0046556">
    <property type="term" value="F:alpha-L-arabinofuranosidase activity"/>
    <property type="evidence" value="ECO:0007669"/>
    <property type="project" value="TreeGrafter"/>
</dbReference>
<feature type="domain" description="Fibronectin type III-like" evidence="7">
    <location>
        <begin position="744"/>
        <end position="813"/>
    </location>
</feature>
<dbReference type="GO" id="GO:0045493">
    <property type="term" value="P:xylan catabolic process"/>
    <property type="evidence" value="ECO:0007669"/>
    <property type="project" value="InterPro"/>
</dbReference>
<dbReference type="Gene3D" id="3.40.50.1700">
    <property type="entry name" value="Glycoside hydrolase family 3 C-terminal domain"/>
    <property type="match status" value="1"/>
</dbReference>
<dbReference type="InterPro" id="IPR026891">
    <property type="entry name" value="Fn3-like"/>
</dbReference>
<dbReference type="InParanoid" id="C7PZM3"/>
<gene>
    <name evidence="8" type="ordered locus">Caci_4677</name>
</gene>
<dbReference type="FunFam" id="2.60.40.10:FF:000495">
    <property type="entry name" value="Periplasmic beta-glucosidase"/>
    <property type="match status" value="1"/>
</dbReference>
<evidence type="ECO:0000259" key="7">
    <source>
        <dbReference type="SMART" id="SM01217"/>
    </source>
</evidence>
<comment type="function">
    <text evidence="4">Catalyzes the hydrolysis of a non-reducing terminal alpha-L-arabinopyranosidic linkage in ginsenoside Rb2 (alpha-L-arabinopyranosyl-(1-&gt;6)-alpha-D-glucopyranosyl) to release alpha-D-glucopyranosyl (Rd). It is not able to hydrolyze alpha-L-arabinofuranosyl-(1-&gt;6)-alpha-D-glucopyranosyl (Rc).</text>
</comment>
<dbReference type="KEGG" id="cai:Caci_4677"/>
<dbReference type="STRING" id="479433.Caci_4677"/>
<keyword evidence="9" id="KW-1185">Reference proteome</keyword>
<evidence type="ECO:0000256" key="6">
    <source>
        <dbReference type="SAM" id="MobiDB-lite"/>
    </source>
</evidence>
<dbReference type="AlphaFoldDB" id="C7PZM3"/>
<dbReference type="InterPro" id="IPR001764">
    <property type="entry name" value="Glyco_hydro_3_N"/>
</dbReference>
<dbReference type="OrthoDB" id="3187421at2"/>
<evidence type="ECO:0000313" key="8">
    <source>
        <dbReference type="EMBL" id="ACU73538.1"/>
    </source>
</evidence>
<evidence type="ECO:0000256" key="4">
    <source>
        <dbReference type="ARBA" id="ARBA00058905"/>
    </source>
</evidence>
<dbReference type="SMART" id="SM01217">
    <property type="entry name" value="Fn3_like"/>
    <property type="match status" value="1"/>
</dbReference>
<keyword evidence="2" id="KW-0732">Signal</keyword>
<evidence type="ECO:0000256" key="3">
    <source>
        <dbReference type="ARBA" id="ARBA00022801"/>
    </source>
</evidence>
<dbReference type="GO" id="GO:0008422">
    <property type="term" value="F:beta-glucosidase activity"/>
    <property type="evidence" value="ECO:0007669"/>
    <property type="project" value="UniProtKB-ARBA"/>
</dbReference>
<dbReference type="eggNOG" id="COG1472">
    <property type="taxonomic scope" value="Bacteria"/>
</dbReference>
<evidence type="ECO:0000313" key="9">
    <source>
        <dbReference type="Proteomes" id="UP000000851"/>
    </source>
</evidence>
<dbReference type="Gene3D" id="2.60.120.380">
    <property type="match status" value="1"/>
</dbReference>
<dbReference type="Proteomes" id="UP000000851">
    <property type="component" value="Chromosome"/>
</dbReference>
<comment type="similarity">
    <text evidence="1">Belongs to the glycosyl hydrolase 3 family.</text>
</comment>
<dbReference type="InterPro" id="IPR008999">
    <property type="entry name" value="Actin-crosslinking"/>
</dbReference>
<dbReference type="SUPFAM" id="SSF50405">
    <property type="entry name" value="Actin-crosslinking proteins"/>
    <property type="match status" value="1"/>
</dbReference>
<organism evidence="8 9">
    <name type="scientific">Catenulispora acidiphila (strain DSM 44928 / JCM 14897 / NBRC 102108 / NRRL B-24433 / ID139908)</name>
    <dbReference type="NCBI Taxonomy" id="479433"/>
    <lineage>
        <taxon>Bacteria</taxon>
        <taxon>Bacillati</taxon>
        <taxon>Actinomycetota</taxon>
        <taxon>Actinomycetes</taxon>
        <taxon>Catenulisporales</taxon>
        <taxon>Catenulisporaceae</taxon>
        <taxon>Catenulispora</taxon>
    </lineage>
</organism>
<feature type="region of interest" description="Disordered" evidence="6">
    <location>
        <begin position="12"/>
        <end position="40"/>
    </location>
</feature>
<dbReference type="Pfam" id="PF01915">
    <property type="entry name" value="Glyco_hydro_3_C"/>
    <property type="match status" value="1"/>
</dbReference>
<dbReference type="InterPro" id="IPR013783">
    <property type="entry name" value="Ig-like_fold"/>
</dbReference>
<dbReference type="Gene3D" id="2.60.40.10">
    <property type="entry name" value="Immunoglobulins"/>
    <property type="match status" value="1"/>
</dbReference>
<dbReference type="PANTHER" id="PTHR42721">
    <property type="entry name" value="SUGAR HYDROLASE-RELATED"/>
    <property type="match status" value="1"/>
</dbReference>
<evidence type="ECO:0000256" key="5">
    <source>
        <dbReference type="ARBA" id="ARBA00074219"/>
    </source>
</evidence>
<dbReference type="HOGENOM" id="CLU_004542_5_3_11"/>
<dbReference type="EMBL" id="CP001700">
    <property type="protein sequence ID" value="ACU73538.1"/>
    <property type="molecule type" value="Genomic_DNA"/>
</dbReference>
<dbReference type="InterPro" id="IPR036962">
    <property type="entry name" value="Glyco_hydro_3_N_sf"/>
</dbReference>
<dbReference type="InterPro" id="IPR036881">
    <property type="entry name" value="Glyco_hydro_3_C_sf"/>
</dbReference>
<evidence type="ECO:0000256" key="2">
    <source>
        <dbReference type="ARBA" id="ARBA00022729"/>
    </source>
</evidence>
<protein>
    <recommendedName>
        <fullName evidence="5">Exo-alpha-(1-&gt;6)-L-arabinopyranosidase</fullName>
    </recommendedName>
</protein>
<dbReference type="InterPro" id="IPR017853">
    <property type="entry name" value="GH"/>
</dbReference>
<dbReference type="InterPro" id="IPR044993">
    <property type="entry name" value="BXL"/>
</dbReference>
<dbReference type="PANTHER" id="PTHR42721:SF3">
    <property type="entry name" value="BETA-D-XYLOSIDASE 5-RELATED"/>
    <property type="match status" value="1"/>
</dbReference>
<dbReference type="Pfam" id="PF14310">
    <property type="entry name" value="Fn3-like"/>
    <property type="match status" value="1"/>
</dbReference>
<sequence>METIEALRFRSAPLKDDPVTQASSDPGSRPLPGPLPRPGHRDAADILARLTLAEKIAMLHQHQPAVPRLGLAAFTTGCEALHGVGWIGRATVFPQAVGLGATWDRELLRRVGQAVSSEVRAFRQDTAKAMAKNEVAEKFPMVSLNVWAPVVNLLRDPRWGRNEEGYSEDPYATGEMAIAYCRGLRGDDPRVWRTAPLLKHFLAYNAETDRDIASATVPERVLHEYELPAFRRPIEDGAVAGVMPGYNLVNGIPNHVHPLIGSALRAWDAELAVCSDAQAPSNLVEREKYFDTHVESHAAALLAGIDSFTDNSQDSAPTIERFTEAFTRGLVSEADIDAAVGRVLLMRQRTGEFDPEGDPYAGIRAEVIASAEHAALALEAARAGVVLLRNEGGAPPLAEFSGAIAVVGHLGSRVLTDWYSGTLPYAVSIAEGLGAAAAVDGSDTVLLRSAGGEGGEFGPFKHVDWGTSVQCPQAVHTFQSVDSGLYLTVGDDSVVDAAAATPDGWVVRELFELEHVAGGVAVRSNATGRYVRVGADGVLIADSDTPEEIFTLQVLTSGLDEAARAAASAERVVLVVGNDPHINGRETIDRDSLALPPHQEALLAAVHAANPATTLVIVSSYPYAIDTQIPTILWTSHAGQELGTAIADILTGAHNPSARLPQTWYASADGLPDPYDYDIIGSEWTYQYSRRDHLWAFGHGLSYTDFEYSDLTLTRSDSDSDSDSDSTLTATLEVTNTGTRDGAEIVQLYTRSLDGDRRPLRKLAAFTKLHLPAGESQTVTFDVPLTELAFWDEAAQHFAIDKGRYEVLVGASSQDIRTRQEFSA</sequence>
<dbReference type="InterPro" id="IPR002772">
    <property type="entry name" value="Glyco_hydro_3_C"/>
</dbReference>
<dbReference type="CAZy" id="GH3">
    <property type="family name" value="Glycoside Hydrolase Family 3"/>
</dbReference>
<keyword evidence="3 8" id="KW-0378">Hydrolase</keyword>
<dbReference type="SUPFAM" id="SSF52279">
    <property type="entry name" value="Beta-D-glucan exohydrolase, C-terminal domain"/>
    <property type="match status" value="1"/>
</dbReference>
<reference evidence="8 9" key="1">
    <citation type="journal article" date="2009" name="Stand. Genomic Sci.">
        <title>Complete genome sequence of Catenulispora acidiphila type strain (ID 139908).</title>
        <authorList>
            <person name="Copeland A."/>
            <person name="Lapidus A."/>
            <person name="Glavina Del Rio T."/>
            <person name="Nolan M."/>
            <person name="Lucas S."/>
            <person name="Chen F."/>
            <person name="Tice H."/>
            <person name="Cheng J.F."/>
            <person name="Bruce D."/>
            <person name="Goodwin L."/>
            <person name="Pitluck S."/>
            <person name="Mikhailova N."/>
            <person name="Pati A."/>
            <person name="Ivanova N."/>
            <person name="Mavromatis K."/>
            <person name="Chen A."/>
            <person name="Palaniappan K."/>
            <person name="Chain P."/>
            <person name="Land M."/>
            <person name="Hauser L."/>
            <person name="Chang Y.J."/>
            <person name="Jeffries C.D."/>
            <person name="Chertkov O."/>
            <person name="Brettin T."/>
            <person name="Detter J.C."/>
            <person name="Han C."/>
            <person name="Ali Z."/>
            <person name="Tindall B.J."/>
            <person name="Goker M."/>
            <person name="Bristow J."/>
            <person name="Eisen J.A."/>
            <person name="Markowitz V."/>
            <person name="Hugenholtz P."/>
            <person name="Kyrpides N.C."/>
            <person name="Klenk H.P."/>
        </authorList>
    </citation>
    <scope>NUCLEOTIDE SEQUENCE [LARGE SCALE GENOMIC DNA]</scope>
    <source>
        <strain evidence="9">DSM 44928 / JCM 14897 / NBRC 102108 / NRRL B-24433 / ID139908</strain>
    </source>
</reference>
<dbReference type="GO" id="GO:0031222">
    <property type="term" value="P:arabinan catabolic process"/>
    <property type="evidence" value="ECO:0007669"/>
    <property type="project" value="TreeGrafter"/>
</dbReference>
<name>C7PZM3_CATAD</name>
<dbReference type="Gene3D" id="3.20.20.300">
    <property type="entry name" value="Glycoside hydrolase, family 3, N-terminal domain"/>
    <property type="match status" value="1"/>
</dbReference>
<dbReference type="GO" id="GO:0009044">
    <property type="term" value="F:xylan 1,4-beta-xylosidase activity"/>
    <property type="evidence" value="ECO:0007669"/>
    <property type="project" value="InterPro"/>
</dbReference>